<feature type="compositionally biased region" description="Basic and acidic residues" evidence="1">
    <location>
        <begin position="72"/>
        <end position="82"/>
    </location>
</feature>
<accession>F4RGL1</accession>
<dbReference type="GeneID" id="18922450"/>
<feature type="compositionally biased region" description="Basic and acidic residues" evidence="1">
    <location>
        <begin position="121"/>
        <end position="131"/>
    </location>
</feature>
<dbReference type="RefSeq" id="XP_007408216.1">
    <property type="nucleotide sequence ID" value="XM_007408154.1"/>
</dbReference>
<feature type="region of interest" description="Disordered" evidence="1">
    <location>
        <begin position="1"/>
        <end position="157"/>
    </location>
</feature>
<dbReference type="InParanoid" id="F4RGL1"/>
<sequence length="225" mass="24809">MEAYQELLDSQTTTNVIPTPDMALNAHYRDFLDGNDDSPRPTPEPVEDTLAKASNVQPKPTQTITQRKRSKKDGLTAEERALDSSSEEDFASVNKASAVRPKPTQTKTPARQIMQRKRSKKDGLTAEERTLDSSSEEDGNTAPTASTSKPGRSASRATLARCAVDPLPSIDPSTVRGKEHKHPVATAMQMGNAAKIDMLCSANEWRQQCCYLFSFLFSSLCMWNE</sequence>
<protein>
    <submittedName>
        <fullName evidence="2">Uncharacterized protein</fullName>
    </submittedName>
</protein>
<feature type="compositionally biased region" description="Polar residues" evidence="1">
    <location>
        <begin position="52"/>
        <end position="65"/>
    </location>
</feature>
<evidence type="ECO:0000313" key="3">
    <source>
        <dbReference type="Proteomes" id="UP000001072"/>
    </source>
</evidence>
<reference evidence="3" key="1">
    <citation type="journal article" date="2011" name="Proc. Natl. Acad. Sci. U.S.A.">
        <title>Obligate biotrophy features unraveled by the genomic analysis of rust fungi.</title>
        <authorList>
            <person name="Duplessis S."/>
            <person name="Cuomo C.A."/>
            <person name="Lin Y.-C."/>
            <person name="Aerts A."/>
            <person name="Tisserant E."/>
            <person name="Veneault-Fourrey C."/>
            <person name="Joly D.L."/>
            <person name="Hacquard S."/>
            <person name="Amselem J."/>
            <person name="Cantarel B.L."/>
            <person name="Chiu R."/>
            <person name="Coutinho P.M."/>
            <person name="Feau N."/>
            <person name="Field M."/>
            <person name="Frey P."/>
            <person name="Gelhaye E."/>
            <person name="Goldberg J."/>
            <person name="Grabherr M.G."/>
            <person name="Kodira C.D."/>
            <person name="Kohler A."/>
            <person name="Kuees U."/>
            <person name="Lindquist E.A."/>
            <person name="Lucas S.M."/>
            <person name="Mago R."/>
            <person name="Mauceli E."/>
            <person name="Morin E."/>
            <person name="Murat C."/>
            <person name="Pangilinan J.L."/>
            <person name="Park R."/>
            <person name="Pearson M."/>
            <person name="Quesneville H."/>
            <person name="Rouhier N."/>
            <person name="Sakthikumar S."/>
            <person name="Salamov A.A."/>
            <person name="Schmutz J."/>
            <person name="Selles B."/>
            <person name="Shapiro H."/>
            <person name="Tanguay P."/>
            <person name="Tuskan G.A."/>
            <person name="Henrissat B."/>
            <person name="Van de Peer Y."/>
            <person name="Rouze P."/>
            <person name="Ellis J.G."/>
            <person name="Dodds P.N."/>
            <person name="Schein J.E."/>
            <person name="Zhong S."/>
            <person name="Hamelin R.C."/>
            <person name="Grigoriev I.V."/>
            <person name="Szabo L.J."/>
            <person name="Martin F."/>
        </authorList>
    </citation>
    <scope>NUCLEOTIDE SEQUENCE [LARGE SCALE GENOMIC DNA]</scope>
    <source>
        <strain evidence="3">98AG31 / pathotype 3-4-7</strain>
    </source>
</reference>
<dbReference type="Proteomes" id="UP000001072">
    <property type="component" value="Unassembled WGS sequence"/>
</dbReference>
<keyword evidence="3" id="KW-1185">Reference proteome</keyword>
<proteinExistence type="predicted"/>
<name>F4RGL1_MELLP</name>
<evidence type="ECO:0000256" key="1">
    <source>
        <dbReference type="SAM" id="MobiDB-lite"/>
    </source>
</evidence>
<dbReference type="HOGENOM" id="CLU_1230175_0_0_1"/>
<feature type="compositionally biased region" description="Polar residues" evidence="1">
    <location>
        <begin position="141"/>
        <end position="150"/>
    </location>
</feature>
<dbReference type="AlphaFoldDB" id="F4RGL1"/>
<feature type="compositionally biased region" description="Polar residues" evidence="1">
    <location>
        <begin position="8"/>
        <end position="17"/>
    </location>
</feature>
<dbReference type="VEuPathDB" id="FungiDB:MELLADRAFT_104944"/>
<organism evidence="3">
    <name type="scientific">Melampsora larici-populina (strain 98AG31 / pathotype 3-4-7)</name>
    <name type="common">Poplar leaf rust fungus</name>
    <dbReference type="NCBI Taxonomy" id="747676"/>
    <lineage>
        <taxon>Eukaryota</taxon>
        <taxon>Fungi</taxon>
        <taxon>Dikarya</taxon>
        <taxon>Basidiomycota</taxon>
        <taxon>Pucciniomycotina</taxon>
        <taxon>Pucciniomycetes</taxon>
        <taxon>Pucciniales</taxon>
        <taxon>Melampsoraceae</taxon>
        <taxon>Melampsora</taxon>
    </lineage>
</organism>
<gene>
    <name evidence="2" type="ORF">MELLADRAFT_104944</name>
</gene>
<dbReference type="EMBL" id="GL883100">
    <property type="protein sequence ID" value="EGG08630.1"/>
    <property type="molecule type" value="Genomic_DNA"/>
</dbReference>
<evidence type="ECO:0000313" key="2">
    <source>
        <dbReference type="EMBL" id="EGG08630.1"/>
    </source>
</evidence>
<dbReference type="KEGG" id="mlr:MELLADRAFT_104944"/>